<dbReference type="AlphaFoldDB" id="A0AAV4RQE6"/>
<name>A0AAV4RQE6_9ARAC</name>
<evidence type="ECO:0000256" key="1">
    <source>
        <dbReference type="SAM" id="Phobius"/>
    </source>
</evidence>
<keyword evidence="1" id="KW-1133">Transmembrane helix</keyword>
<accession>A0AAV4RQE6</accession>
<keyword evidence="3" id="KW-1185">Reference proteome</keyword>
<keyword evidence="1" id="KW-0812">Transmembrane</keyword>
<organism evidence="2 3">
    <name type="scientific">Caerostris darwini</name>
    <dbReference type="NCBI Taxonomy" id="1538125"/>
    <lineage>
        <taxon>Eukaryota</taxon>
        <taxon>Metazoa</taxon>
        <taxon>Ecdysozoa</taxon>
        <taxon>Arthropoda</taxon>
        <taxon>Chelicerata</taxon>
        <taxon>Arachnida</taxon>
        <taxon>Araneae</taxon>
        <taxon>Araneomorphae</taxon>
        <taxon>Entelegynae</taxon>
        <taxon>Araneoidea</taxon>
        <taxon>Araneidae</taxon>
        <taxon>Caerostris</taxon>
    </lineage>
</organism>
<proteinExistence type="predicted"/>
<sequence length="89" mass="10293">MREREFALTLHHPGLLWRWGAGMFPLLTLSSAFWLVVITPRFITCHNCVQEIALSTISEYMLQGQSPAKPPLIVYEILWHPLCIQFPVM</sequence>
<feature type="transmembrane region" description="Helical" evidence="1">
    <location>
        <begin position="16"/>
        <end position="37"/>
    </location>
</feature>
<comment type="caution">
    <text evidence="2">The sequence shown here is derived from an EMBL/GenBank/DDBJ whole genome shotgun (WGS) entry which is preliminary data.</text>
</comment>
<evidence type="ECO:0000313" key="2">
    <source>
        <dbReference type="EMBL" id="GIY24178.1"/>
    </source>
</evidence>
<dbReference type="Proteomes" id="UP001054837">
    <property type="component" value="Unassembled WGS sequence"/>
</dbReference>
<evidence type="ECO:0000313" key="3">
    <source>
        <dbReference type="Proteomes" id="UP001054837"/>
    </source>
</evidence>
<keyword evidence="1" id="KW-0472">Membrane</keyword>
<protein>
    <submittedName>
        <fullName evidence="2">Uncharacterized protein</fullName>
    </submittedName>
</protein>
<gene>
    <name evidence="2" type="ORF">CDAR_300661</name>
</gene>
<reference evidence="2 3" key="1">
    <citation type="submission" date="2021-06" db="EMBL/GenBank/DDBJ databases">
        <title>Caerostris darwini draft genome.</title>
        <authorList>
            <person name="Kono N."/>
            <person name="Arakawa K."/>
        </authorList>
    </citation>
    <scope>NUCLEOTIDE SEQUENCE [LARGE SCALE GENOMIC DNA]</scope>
</reference>
<dbReference type="EMBL" id="BPLQ01006642">
    <property type="protein sequence ID" value="GIY24178.1"/>
    <property type="molecule type" value="Genomic_DNA"/>
</dbReference>